<evidence type="ECO:0000256" key="2">
    <source>
        <dbReference type="ARBA" id="ARBA00005676"/>
    </source>
</evidence>
<comment type="function">
    <text evidence="12">Putative RNA polymerase II subunit B1 C-terminal domain (CTD) phosphatase involved in RNA polymerase II transcription regulation.</text>
</comment>
<dbReference type="InterPro" id="IPR038534">
    <property type="entry name" value="Rtr1/RPAP2_sf"/>
</dbReference>
<dbReference type="eggNOG" id="KOG4780">
    <property type="taxonomic scope" value="Eukaryota"/>
</dbReference>
<keyword evidence="6 12" id="KW-0862">Zinc</keyword>
<evidence type="ECO:0000259" key="13">
    <source>
        <dbReference type="PROSITE" id="PS51479"/>
    </source>
</evidence>
<evidence type="ECO:0000256" key="12">
    <source>
        <dbReference type="RuleBase" id="RU367080"/>
    </source>
</evidence>
<dbReference type="InterPro" id="IPR007308">
    <property type="entry name" value="Rtr1/RPAP2_dom"/>
</dbReference>
<keyword evidence="7 12" id="KW-0904">Protein phosphatase</keyword>
<evidence type="ECO:0000256" key="10">
    <source>
        <dbReference type="ARBA" id="ARBA00048336"/>
    </source>
</evidence>
<keyword evidence="3 12" id="KW-0479">Metal-binding</keyword>
<sequence length="171" mass="19599">MTTKEAIRKNKNFVINDNQVIAKIFFLSGSPENTRAFPSRGKSSSFRLEISSSKSSGSIPRNSCTHAFMKFSKTLEASIKAQVAAEQRAHQIVEKLVLEEFATPEYFLEIGNYITHRHYSDVVTERFIIKICGYPLCPKSLTNIPKQTFKISTRTNRVYDITERKDRLNEE</sequence>
<dbReference type="InParanoid" id="A7RWF2"/>
<dbReference type="STRING" id="45351.A7RWF2"/>
<dbReference type="GO" id="GO:0005634">
    <property type="term" value="C:nucleus"/>
    <property type="evidence" value="ECO:0007669"/>
    <property type="project" value="UniProtKB-SubCell"/>
</dbReference>
<comment type="catalytic activity">
    <reaction evidence="9 12">
        <text>O-phospho-L-seryl-[protein] + H2O = L-seryl-[protein] + phosphate</text>
        <dbReference type="Rhea" id="RHEA:20629"/>
        <dbReference type="Rhea" id="RHEA-COMP:9863"/>
        <dbReference type="Rhea" id="RHEA-COMP:11604"/>
        <dbReference type="ChEBI" id="CHEBI:15377"/>
        <dbReference type="ChEBI" id="CHEBI:29999"/>
        <dbReference type="ChEBI" id="CHEBI:43474"/>
        <dbReference type="ChEBI" id="CHEBI:83421"/>
        <dbReference type="EC" id="3.1.3.16"/>
    </reaction>
</comment>
<keyword evidence="4 12" id="KW-0863">Zinc-finger</keyword>
<comment type="similarity">
    <text evidence="2 11 12">Belongs to the RPAP2 family.</text>
</comment>
<keyword evidence="15" id="KW-1185">Reference proteome</keyword>
<evidence type="ECO:0000313" key="15">
    <source>
        <dbReference type="Proteomes" id="UP000001593"/>
    </source>
</evidence>
<dbReference type="PANTHER" id="PTHR14732">
    <property type="entry name" value="RNA POLYMERASE II SUBUNIT B1 CTD PHOSPHATASE RPAP2-RELATED"/>
    <property type="match status" value="1"/>
</dbReference>
<evidence type="ECO:0000256" key="7">
    <source>
        <dbReference type="ARBA" id="ARBA00022912"/>
    </source>
</evidence>
<evidence type="ECO:0000256" key="3">
    <source>
        <dbReference type="ARBA" id="ARBA00022723"/>
    </source>
</evidence>
<dbReference type="Pfam" id="PF04181">
    <property type="entry name" value="RPAP2_Rtr1"/>
    <property type="match status" value="1"/>
</dbReference>
<dbReference type="GO" id="GO:0008420">
    <property type="term" value="F:RNA polymerase II CTD heptapeptide repeat phosphatase activity"/>
    <property type="evidence" value="ECO:0007669"/>
    <property type="project" value="UniProtKB-UniRule"/>
</dbReference>
<proteinExistence type="inferred from homology"/>
<evidence type="ECO:0000256" key="4">
    <source>
        <dbReference type="ARBA" id="ARBA00022771"/>
    </source>
</evidence>
<dbReference type="GO" id="GO:0008270">
    <property type="term" value="F:zinc ion binding"/>
    <property type="evidence" value="ECO:0007669"/>
    <property type="project" value="UniProtKB-KW"/>
</dbReference>
<evidence type="ECO:0000256" key="6">
    <source>
        <dbReference type="ARBA" id="ARBA00022833"/>
    </source>
</evidence>
<dbReference type="AlphaFoldDB" id="A7RWF2"/>
<dbReference type="Proteomes" id="UP000001593">
    <property type="component" value="Unassembled WGS sequence"/>
</dbReference>
<dbReference type="PANTHER" id="PTHR14732:SF0">
    <property type="entry name" value="RNA POLYMERASE II SUBUNIT B1 CTD PHOSPHATASE RPAP2-RELATED"/>
    <property type="match status" value="1"/>
</dbReference>
<evidence type="ECO:0000313" key="14">
    <source>
        <dbReference type="EMBL" id="EDO44306.1"/>
    </source>
</evidence>
<feature type="domain" description="RTR1-type" evidence="13">
    <location>
        <begin position="109"/>
        <end position="171"/>
    </location>
</feature>
<keyword evidence="8 12" id="KW-0539">Nucleus</keyword>
<evidence type="ECO:0000256" key="9">
    <source>
        <dbReference type="ARBA" id="ARBA00047761"/>
    </source>
</evidence>
<comment type="subcellular location">
    <subcellularLocation>
        <location evidence="1 12">Nucleus</location>
    </subcellularLocation>
</comment>
<evidence type="ECO:0000256" key="5">
    <source>
        <dbReference type="ARBA" id="ARBA00022801"/>
    </source>
</evidence>
<gene>
    <name evidence="14" type="ORF">NEMVEDRAFT_v1g203151</name>
</gene>
<dbReference type="EMBL" id="DS469546">
    <property type="protein sequence ID" value="EDO44306.1"/>
    <property type="molecule type" value="Genomic_DNA"/>
</dbReference>
<dbReference type="InterPro" id="IPR039693">
    <property type="entry name" value="Rtr1/RPAP2"/>
</dbReference>
<keyword evidence="5 12" id="KW-0378">Hydrolase</keyword>
<dbReference type="PhylomeDB" id="A7RWF2"/>
<dbReference type="HOGENOM" id="CLU_1564743_0_0_1"/>
<name>A7RWF2_NEMVE</name>
<evidence type="ECO:0000256" key="8">
    <source>
        <dbReference type="ARBA" id="ARBA00023242"/>
    </source>
</evidence>
<comment type="catalytic activity">
    <reaction evidence="10 12">
        <text>O-phospho-L-threonyl-[protein] + H2O = L-threonyl-[protein] + phosphate</text>
        <dbReference type="Rhea" id="RHEA:47004"/>
        <dbReference type="Rhea" id="RHEA-COMP:11060"/>
        <dbReference type="Rhea" id="RHEA-COMP:11605"/>
        <dbReference type="ChEBI" id="CHEBI:15377"/>
        <dbReference type="ChEBI" id="CHEBI:30013"/>
        <dbReference type="ChEBI" id="CHEBI:43474"/>
        <dbReference type="ChEBI" id="CHEBI:61977"/>
        <dbReference type="EC" id="3.1.3.16"/>
    </reaction>
</comment>
<dbReference type="PROSITE" id="PS51479">
    <property type="entry name" value="ZF_RTR1"/>
    <property type="match status" value="1"/>
</dbReference>
<reference evidence="14 15" key="1">
    <citation type="journal article" date="2007" name="Science">
        <title>Sea anemone genome reveals ancestral eumetazoan gene repertoire and genomic organization.</title>
        <authorList>
            <person name="Putnam N.H."/>
            <person name="Srivastava M."/>
            <person name="Hellsten U."/>
            <person name="Dirks B."/>
            <person name="Chapman J."/>
            <person name="Salamov A."/>
            <person name="Terry A."/>
            <person name="Shapiro H."/>
            <person name="Lindquist E."/>
            <person name="Kapitonov V.V."/>
            <person name="Jurka J."/>
            <person name="Genikhovich G."/>
            <person name="Grigoriev I.V."/>
            <person name="Lucas S.M."/>
            <person name="Steele R.E."/>
            <person name="Finnerty J.R."/>
            <person name="Technau U."/>
            <person name="Martindale M.Q."/>
            <person name="Rokhsar D.S."/>
        </authorList>
    </citation>
    <scope>NUCLEOTIDE SEQUENCE [LARGE SCALE GENOMIC DNA]</scope>
    <source>
        <strain evidence="15">CH2 X CH6</strain>
    </source>
</reference>
<protein>
    <recommendedName>
        <fullName evidence="12">RNA polymerase II subunit B1 CTD phosphatase RPAP2 homolog</fullName>
        <ecNumber evidence="12">3.1.3.16</ecNumber>
    </recommendedName>
</protein>
<evidence type="ECO:0000256" key="11">
    <source>
        <dbReference type="PROSITE-ProRule" id="PRU00812"/>
    </source>
</evidence>
<evidence type="ECO:0000256" key="1">
    <source>
        <dbReference type="ARBA" id="ARBA00004123"/>
    </source>
</evidence>
<dbReference type="GO" id="GO:0043175">
    <property type="term" value="F:RNA polymerase core enzyme binding"/>
    <property type="evidence" value="ECO:0007669"/>
    <property type="project" value="UniProtKB-UniRule"/>
</dbReference>
<dbReference type="Gene3D" id="1.25.40.820">
    <property type="match status" value="1"/>
</dbReference>
<dbReference type="EC" id="3.1.3.16" evidence="12"/>
<accession>A7RWF2</accession>
<organism evidence="14 15">
    <name type="scientific">Nematostella vectensis</name>
    <name type="common">Starlet sea anemone</name>
    <dbReference type="NCBI Taxonomy" id="45351"/>
    <lineage>
        <taxon>Eukaryota</taxon>
        <taxon>Metazoa</taxon>
        <taxon>Cnidaria</taxon>
        <taxon>Anthozoa</taxon>
        <taxon>Hexacorallia</taxon>
        <taxon>Actiniaria</taxon>
        <taxon>Edwardsiidae</taxon>
        <taxon>Nematostella</taxon>
    </lineage>
</organism>